<dbReference type="GO" id="GO:0022857">
    <property type="term" value="F:transmembrane transporter activity"/>
    <property type="evidence" value="ECO:0007669"/>
    <property type="project" value="InterPro"/>
</dbReference>
<reference evidence="3 4" key="1">
    <citation type="submission" date="2020-04" db="EMBL/GenBank/DDBJ databases">
        <title>Genome sequencing of novel species.</title>
        <authorList>
            <person name="Heo J."/>
            <person name="Kim S.-J."/>
            <person name="Kim J.-S."/>
            <person name="Hong S.-B."/>
            <person name="Kwon S.-W."/>
        </authorList>
    </citation>
    <scope>NUCLEOTIDE SEQUENCE [LARGE SCALE GENOMIC DNA]</scope>
    <source>
        <strain evidence="3 4">MFER-1</strain>
    </source>
</reference>
<dbReference type="PANTHER" id="PTHR23526:SF2">
    <property type="entry name" value="MAJOR FACILITATOR SUPERFAMILY (MFS) PROFILE DOMAIN-CONTAINING PROTEIN"/>
    <property type="match status" value="1"/>
</dbReference>
<keyword evidence="2" id="KW-0812">Transmembrane</keyword>
<dbReference type="PANTHER" id="PTHR23526">
    <property type="entry name" value="INTEGRAL MEMBRANE TRANSPORT PROTEIN-RELATED"/>
    <property type="match status" value="1"/>
</dbReference>
<feature type="transmembrane region" description="Helical" evidence="2">
    <location>
        <begin position="110"/>
        <end position="128"/>
    </location>
</feature>
<proteinExistence type="predicted"/>
<sequence>MFMPKSKPSIRHSGQLDRQTKLLLAVNGLFITASALSGTFFGVYIWKASHDYIQLGWFTLLTHLFMGISFWIAGNGVKEGNKMIAMRLGIGLSAAFYALVLMLGESAIGYIWLLGIVQGMATGLFWLAHNVVYFEVTDADNRDRYNGSAGVIGSLVGMIVPWCSGYLISIMGGENGYRAIFMISFGIFVAGIGVSFFLRNRTPEGQYEWKWPYRLLSDRHTAWRPVLGALTAQGMRESVFGVIVGVLVYVQTGSEMKLGNFALVTSAVGFVSFYAAGRWLKPAWRNRGMGVGVIAMIAFIFPFFLGVSFTTLMVFGVGAALFFPLYMLPMTSAVFDLIGQDDDSVKRRVEYVVVRELALNIGRIVGMAIFMATISISRAPMVMNVLLLVIGSSPLLGWLFMRNLLVSREGQTKVDVKPKGVV</sequence>
<feature type="transmembrane region" description="Helical" evidence="2">
    <location>
        <begin position="84"/>
        <end position="104"/>
    </location>
</feature>
<feature type="transmembrane region" description="Helical" evidence="2">
    <location>
        <begin position="234"/>
        <end position="252"/>
    </location>
</feature>
<dbReference type="InterPro" id="IPR011701">
    <property type="entry name" value="MFS"/>
</dbReference>
<accession>A0A7Z2ZMV6</accession>
<dbReference type="CDD" id="cd06174">
    <property type="entry name" value="MFS"/>
    <property type="match status" value="1"/>
</dbReference>
<keyword evidence="2" id="KW-1133">Transmembrane helix</keyword>
<evidence type="ECO:0000313" key="4">
    <source>
        <dbReference type="Proteomes" id="UP000502248"/>
    </source>
</evidence>
<protein>
    <submittedName>
        <fullName evidence="3">MFS transporter</fullName>
    </submittedName>
</protein>
<dbReference type="EMBL" id="CP051680">
    <property type="protein sequence ID" value="QJD85399.1"/>
    <property type="molecule type" value="Genomic_DNA"/>
</dbReference>
<dbReference type="GO" id="GO:0005886">
    <property type="term" value="C:plasma membrane"/>
    <property type="evidence" value="ECO:0007669"/>
    <property type="project" value="UniProtKB-SubCell"/>
</dbReference>
<feature type="transmembrane region" description="Helical" evidence="2">
    <location>
        <begin position="288"/>
        <end position="307"/>
    </location>
</feature>
<feature type="transmembrane region" description="Helical" evidence="2">
    <location>
        <begin position="313"/>
        <end position="337"/>
    </location>
</feature>
<feature type="transmembrane region" description="Helical" evidence="2">
    <location>
        <begin position="382"/>
        <end position="401"/>
    </location>
</feature>
<feature type="transmembrane region" description="Helical" evidence="2">
    <location>
        <begin position="21"/>
        <end position="46"/>
    </location>
</feature>
<comment type="subcellular location">
    <subcellularLocation>
        <location evidence="1">Cell membrane</location>
        <topology evidence="1">Multi-pass membrane protein</topology>
    </subcellularLocation>
</comment>
<organism evidence="3 4">
    <name type="scientific">Cohnella herbarum</name>
    <dbReference type="NCBI Taxonomy" id="2728023"/>
    <lineage>
        <taxon>Bacteria</taxon>
        <taxon>Bacillati</taxon>
        <taxon>Bacillota</taxon>
        <taxon>Bacilli</taxon>
        <taxon>Bacillales</taxon>
        <taxon>Paenibacillaceae</taxon>
        <taxon>Cohnella</taxon>
    </lineage>
</organism>
<evidence type="ECO:0000256" key="1">
    <source>
        <dbReference type="ARBA" id="ARBA00004651"/>
    </source>
</evidence>
<feature type="transmembrane region" description="Helical" evidence="2">
    <location>
        <begin position="258"/>
        <end position="276"/>
    </location>
</feature>
<name>A0A7Z2ZMV6_9BACL</name>
<dbReference type="InterPro" id="IPR036259">
    <property type="entry name" value="MFS_trans_sf"/>
</dbReference>
<dbReference type="SUPFAM" id="SSF103473">
    <property type="entry name" value="MFS general substrate transporter"/>
    <property type="match status" value="1"/>
</dbReference>
<feature type="transmembrane region" description="Helical" evidence="2">
    <location>
        <begin position="177"/>
        <end position="198"/>
    </location>
</feature>
<feature type="transmembrane region" description="Helical" evidence="2">
    <location>
        <begin position="149"/>
        <end position="171"/>
    </location>
</feature>
<feature type="transmembrane region" description="Helical" evidence="2">
    <location>
        <begin position="52"/>
        <end position="72"/>
    </location>
</feature>
<dbReference type="InterPro" id="IPR052528">
    <property type="entry name" value="Sugar_transport-like"/>
</dbReference>
<dbReference type="AlphaFoldDB" id="A0A7Z2ZMV6"/>
<feature type="transmembrane region" description="Helical" evidence="2">
    <location>
        <begin position="357"/>
        <end position="376"/>
    </location>
</feature>
<evidence type="ECO:0000313" key="3">
    <source>
        <dbReference type="EMBL" id="QJD85399.1"/>
    </source>
</evidence>
<dbReference type="Pfam" id="PF07690">
    <property type="entry name" value="MFS_1"/>
    <property type="match status" value="1"/>
</dbReference>
<evidence type="ECO:0000256" key="2">
    <source>
        <dbReference type="SAM" id="Phobius"/>
    </source>
</evidence>
<dbReference type="Proteomes" id="UP000502248">
    <property type="component" value="Chromosome"/>
</dbReference>
<keyword evidence="2" id="KW-0472">Membrane</keyword>
<dbReference type="KEGG" id="cheb:HH215_20940"/>
<keyword evidence="4" id="KW-1185">Reference proteome</keyword>
<gene>
    <name evidence="3" type="ORF">HH215_20940</name>
</gene>
<dbReference type="Gene3D" id="1.20.1250.20">
    <property type="entry name" value="MFS general substrate transporter like domains"/>
    <property type="match status" value="2"/>
</dbReference>